<proteinExistence type="predicted"/>
<evidence type="ECO:0000256" key="1">
    <source>
        <dbReference type="PROSITE-ProRule" id="PRU00473"/>
    </source>
</evidence>
<dbReference type="PANTHER" id="PTHR30329:SF21">
    <property type="entry name" value="LIPOPROTEIN YIAD-RELATED"/>
    <property type="match status" value="1"/>
</dbReference>
<feature type="domain" description="OmpA-like" evidence="2">
    <location>
        <begin position="121"/>
        <end position="249"/>
    </location>
</feature>
<dbReference type="SUPFAM" id="SSF103088">
    <property type="entry name" value="OmpA-like"/>
    <property type="match status" value="1"/>
</dbReference>
<evidence type="ECO:0000313" key="3">
    <source>
        <dbReference type="EMBL" id="RFP77984.1"/>
    </source>
</evidence>
<evidence type="ECO:0000259" key="2">
    <source>
        <dbReference type="PROSITE" id="PS51123"/>
    </source>
</evidence>
<dbReference type="Pfam" id="PF00691">
    <property type="entry name" value="OmpA"/>
    <property type="match status" value="1"/>
</dbReference>
<evidence type="ECO:0000313" key="4">
    <source>
        <dbReference type="Proteomes" id="UP000261931"/>
    </source>
</evidence>
<accession>A0A372EHQ9</accession>
<dbReference type="PROSITE" id="PS51123">
    <property type="entry name" value="OMPA_2"/>
    <property type="match status" value="1"/>
</dbReference>
<organism evidence="3 4">
    <name type="scientific">Hydrogenophaga borbori</name>
    <dbReference type="NCBI Taxonomy" id="2294117"/>
    <lineage>
        <taxon>Bacteria</taxon>
        <taxon>Pseudomonadati</taxon>
        <taxon>Pseudomonadota</taxon>
        <taxon>Betaproteobacteria</taxon>
        <taxon>Burkholderiales</taxon>
        <taxon>Comamonadaceae</taxon>
        <taxon>Hydrogenophaga</taxon>
    </lineage>
</organism>
<keyword evidence="4" id="KW-1185">Reference proteome</keyword>
<dbReference type="PANTHER" id="PTHR30329">
    <property type="entry name" value="STATOR ELEMENT OF FLAGELLAR MOTOR COMPLEX"/>
    <property type="match status" value="1"/>
</dbReference>
<dbReference type="EMBL" id="QVLS01000008">
    <property type="protein sequence ID" value="RFP77984.1"/>
    <property type="molecule type" value="Genomic_DNA"/>
</dbReference>
<sequence length="1426" mass="156979">MPVTHDPRTFAEPTMNARPRLTLRLRRAALSAAVATACLGMGAAAAQEARHSGHHGGGECRTEARGRFDDRCASDARAVEIDGRDHLPATAERELPRLSVVLGDARALRETTERRQDTVPGAAAPRDGAHTARFDSGADLLLDSDRQRLDQIVAQVKGRDALRFQIVGHTDVQPIGPRLRPRFADNHALGLARAHQVGRYLAERLGLPETAFTYASKGPDEPLATPREDRAHWAANRRVEVHAWWTDQAPPTTVVHTTVRRSDPSECHMLSPYGSDDAPLRLTVDGAPLIGADASSADRQRCIDVQLERHQLRLQVDSLSQPRRLNAAAWPTTVAPGDTVRFAGHSNYLLFLHKAELRLFTLNAGGQRQPLATVALDANLRGEWTVPSGLLEGQGAARDGQLVYRLRVFDAQGRFDETEDFSLTLAARRPEAAQPHEPERELLRGYGDSRLAVSHIPIRAGTVTASGQAIRPDQRVRALGHAVPVDPNGRFVFQQLVPRRVQTGEIAVLEADGSARVYRRDFEIPKQDGFFIGQADLTLGRQRVSGPAALLTMDPNRQDGGSWSEGRLAFYTKRQLDERWTFTASLDTEERPLNELFRNLDRKDPSTLFRRLDPVDSWATFGDDSTTVEDAPTQGRVYARIDDGRSHAMWGNYKLNLDETALAQISRGLYGLHGRYLSEDSTAHGEARLRVDAYAAEPGTLSAREEFRGTGGSLYYLRHQDITRGAERVFVEIRDRDSGLVRTRRLLVPGSDYEVDHLQGRVLLNGPLPSFSDDGAIVRAGGLTGLPTYLVVDYEYAPLLGSLDTLATGGRLSWWASDALRLGVTASKQEQTGGDQTLAGVDLLLRHGENTYLKAEVARSDGPGTGELRSLDGGYHFAGEPVDPTADANAWRLEGQADLKDLGLAGGGRIAAYAQRRGAGFSAPGQLVSNETQQVGVDAALPLGERTELRLKADRRDERNGFDSDSAEAQLSHQLTPHWRLGASLRRDDKRSDSVVTNGGLPWGAAVEGERTDLGVQLDYDSLASWALYGFAQRTLSRSGTRLDNDRLGVGARYRVNDKLALNGELSGGDGGAAGRLGVDYQYDDRSSLYLTYVLDTGRTDENTQGRGGTLVSGAKSRINEGLSVFTEHRHSVGTQPGLTHAYGVQYAPDSRWTLGVSLENGRVGVETLGELRREAIAFNAGYSSDTVRYSGGAEYRSDRGSVESRRSWLLKNAFSLKDGEDARWVGKFNWADSDSSAGALAAAKYTEASLGYALRPVNNDRLNLLLKYTYLHDLSSPGQVSVTGVSSTQVFTTGNDYQQRSHVWAADLSYDLTPRWTLGGKVAWRLGELRASRDNSAPWFKSSADLAVLRLDWKVVRRWDWLLELRSLRAKELGDRRTGWLTAGYYHINENVKLGLGYNFTDFSDDLTDMRYRSRGWFINLLGKF</sequence>
<dbReference type="SUPFAM" id="SSF56935">
    <property type="entry name" value="Porins"/>
    <property type="match status" value="1"/>
</dbReference>
<dbReference type="Proteomes" id="UP000261931">
    <property type="component" value="Unassembled WGS sequence"/>
</dbReference>
<dbReference type="CDD" id="cd07185">
    <property type="entry name" value="OmpA_C-like"/>
    <property type="match status" value="1"/>
</dbReference>
<dbReference type="InterPro" id="IPR006665">
    <property type="entry name" value="OmpA-like"/>
</dbReference>
<keyword evidence="1" id="KW-0472">Membrane</keyword>
<protein>
    <submittedName>
        <fullName evidence="3">OmpA family protein</fullName>
    </submittedName>
</protein>
<dbReference type="Gene3D" id="3.30.1330.60">
    <property type="entry name" value="OmpA-like domain"/>
    <property type="match status" value="1"/>
</dbReference>
<gene>
    <name evidence="3" type="ORF">DY262_14680</name>
</gene>
<comment type="caution">
    <text evidence="3">The sequence shown here is derived from an EMBL/GenBank/DDBJ whole genome shotgun (WGS) entry which is preliminary data.</text>
</comment>
<reference evidence="3 4" key="1">
    <citation type="submission" date="2018-08" db="EMBL/GenBank/DDBJ databases">
        <title>Hydrogenophaga sp. LA-38 isolated from sludge.</title>
        <authorList>
            <person name="Im W.-T."/>
        </authorList>
    </citation>
    <scope>NUCLEOTIDE SEQUENCE [LARGE SCALE GENOMIC DNA]</scope>
    <source>
        <strain evidence="3 4">LA-38</strain>
    </source>
</reference>
<dbReference type="InterPro" id="IPR050330">
    <property type="entry name" value="Bact_OuterMem_StrucFunc"/>
</dbReference>
<dbReference type="GO" id="GO:0016020">
    <property type="term" value="C:membrane"/>
    <property type="evidence" value="ECO:0007669"/>
    <property type="project" value="UniProtKB-UniRule"/>
</dbReference>
<name>A0A372EHQ9_9BURK</name>
<dbReference type="InterPro" id="IPR036737">
    <property type="entry name" value="OmpA-like_sf"/>
</dbReference>